<dbReference type="RefSeq" id="WP_346093303.1">
    <property type="nucleotide sequence ID" value="NZ_BAABKS010000074.1"/>
</dbReference>
<accession>A0ABW3VE07</accession>
<evidence type="ECO:0000256" key="2">
    <source>
        <dbReference type="SAM" id="MobiDB-lite"/>
    </source>
</evidence>
<feature type="compositionally biased region" description="Gly residues" evidence="2">
    <location>
        <begin position="534"/>
        <end position="545"/>
    </location>
</feature>
<dbReference type="PANTHER" id="PTHR33744:SF1">
    <property type="entry name" value="DNA-BINDING TRANSCRIPTIONAL ACTIVATOR ADER"/>
    <property type="match status" value="1"/>
</dbReference>
<dbReference type="InterPro" id="IPR041522">
    <property type="entry name" value="CdaR_GGDEF"/>
</dbReference>
<dbReference type="EMBL" id="JBHTMB010000021">
    <property type="protein sequence ID" value="MFD1232294.1"/>
    <property type="molecule type" value="Genomic_DNA"/>
</dbReference>
<feature type="region of interest" description="Disordered" evidence="2">
    <location>
        <begin position="524"/>
        <end position="569"/>
    </location>
</feature>
<dbReference type="InterPro" id="IPR025736">
    <property type="entry name" value="PucR_C-HTH_dom"/>
</dbReference>
<name>A0ABW3VE07_9PSEU</name>
<evidence type="ECO:0000313" key="5">
    <source>
        <dbReference type="EMBL" id="MFD1232294.1"/>
    </source>
</evidence>
<evidence type="ECO:0000259" key="3">
    <source>
        <dbReference type="Pfam" id="PF13556"/>
    </source>
</evidence>
<dbReference type="Proteomes" id="UP001597182">
    <property type="component" value="Unassembled WGS sequence"/>
</dbReference>
<evidence type="ECO:0000313" key="6">
    <source>
        <dbReference type="Proteomes" id="UP001597182"/>
    </source>
</evidence>
<dbReference type="InterPro" id="IPR051448">
    <property type="entry name" value="CdaR-like_regulators"/>
</dbReference>
<gene>
    <name evidence="5" type="ORF">ACFQ34_03260</name>
</gene>
<dbReference type="PANTHER" id="PTHR33744">
    <property type="entry name" value="CARBOHYDRATE DIACID REGULATOR"/>
    <property type="match status" value="1"/>
</dbReference>
<sequence length="569" mass="59729">MSIRLQRLLSSDALRGHRIVAGRGGLTSVVHHVVRGSSAGGVREASPGSLVVLGRGQLRVEGPEADLAIRFGVGARIAGLLFCGTGGEVMLSTARLADRHDLPLVLVSGNDVDALVAELEAETQAPEIAATRRLRTLLRAVGPHTEPGELLRLLHAELRAPVALLDANGHPLEGDRATDWAALLGAAGAELGADVPVARILDAPDGAEVVLLPVVLPPGRRAGMWFAALAAASDALPGEQVKDCLAVAALAFTAHLAGRSFARVHEGRERALLLTEILETSPFPDRETVERAAVLGWRLSGWHTAVHLAITGTRSDRRPVGALTVLEDALGRAGLPVAIVDRPDGWMFWRTEDAPPDRAAIAALVKAVRSALLDPAVRDSLGRVCAGIGLAHTGTEGIAESAEESRRAAMVARAREVDGAVELTDPVGLRRLLHAWYAHEPVKELATEVLAPLREADPTDQLGRTLACFLDHESSLVTTAAVLGVHRNTVVHRLSRIRAALGVDLADPDDRLAAHLATRAVVLPDRAGSDDQGGDPGGSWQGGAGSAHRAYSGPATKRAGASGRRDRGE</sequence>
<proteinExistence type="inferred from homology"/>
<comment type="caution">
    <text evidence="5">The sequence shown here is derived from an EMBL/GenBank/DDBJ whole genome shotgun (WGS) entry which is preliminary data.</text>
</comment>
<comment type="similarity">
    <text evidence="1">Belongs to the CdaR family.</text>
</comment>
<dbReference type="Gene3D" id="1.10.10.2840">
    <property type="entry name" value="PucR C-terminal helix-turn-helix domain"/>
    <property type="match status" value="1"/>
</dbReference>
<dbReference type="Pfam" id="PF17853">
    <property type="entry name" value="GGDEF_2"/>
    <property type="match status" value="1"/>
</dbReference>
<keyword evidence="6" id="KW-1185">Reference proteome</keyword>
<evidence type="ECO:0000259" key="4">
    <source>
        <dbReference type="Pfam" id="PF17853"/>
    </source>
</evidence>
<dbReference type="InterPro" id="IPR042070">
    <property type="entry name" value="PucR_C-HTH_sf"/>
</dbReference>
<evidence type="ECO:0000256" key="1">
    <source>
        <dbReference type="ARBA" id="ARBA00006754"/>
    </source>
</evidence>
<feature type="domain" description="CdaR GGDEF-like" evidence="4">
    <location>
        <begin position="284"/>
        <end position="409"/>
    </location>
</feature>
<protein>
    <submittedName>
        <fullName evidence="5">Helix-turn-helix domain-containing protein</fullName>
    </submittedName>
</protein>
<dbReference type="Pfam" id="PF13556">
    <property type="entry name" value="HTH_30"/>
    <property type="match status" value="1"/>
</dbReference>
<reference evidence="6" key="1">
    <citation type="journal article" date="2019" name="Int. J. Syst. Evol. Microbiol.">
        <title>The Global Catalogue of Microorganisms (GCM) 10K type strain sequencing project: providing services to taxonomists for standard genome sequencing and annotation.</title>
        <authorList>
            <consortium name="The Broad Institute Genomics Platform"/>
            <consortium name="The Broad Institute Genome Sequencing Center for Infectious Disease"/>
            <person name="Wu L."/>
            <person name="Ma J."/>
        </authorList>
    </citation>
    <scope>NUCLEOTIDE SEQUENCE [LARGE SCALE GENOMIC DNA]</scope>
    <source>
        <strain evidence="6">CCUG 49018</strain>
    </source>
</reference>
<feature type="domain" description="PucR C-terminal helix-turn-helix" evidence="3">
    <location>
        <begin position="464"/>
        <end position="520"/>
    </location>
</feature>
<organism evidence="5 6">
    <name type="scientific">Pseudonocardia benzenivorans</name>
    <dbReference type="NCBI Taxonomy" id="228005"/>
    <lineage>
        <taxon>Bacteria</taxon>
        <taxon>Bacillati</taxon>
        <taxon>Actinomycetota</taxon>
        <taxon>Actinomycetes</taxon>
        <taxon>Pseudonocardiales</taxon>
        <taxon>Pseudonocardiaceae</taxon>
        <taxon>Pseudonocardia</taxon>
    </lineage>
</organism>